<dbReference type="GO" id="GO:0035035">
    <property type="term" value="F:histone acetyltransferase binding"/>
    <property type="evidence" value="ECO:0007669"/>
    <property type="project" value="TreeGrafter"/>
</dbReference>
<feature type="region of interest" description="Disordered" evidence="1">
    <location>
        <begin position="494"/>
        <end position="620"/>
    </location>
</feature>
<dbReference type="Gene3D" id="6.10.250.3170">
    <property type="match status" value="1"/>
</dbReference>
<proteinExistence type="predicted"/>
<evidence type="ECO:0000256" key="1">
    <source>
        <dbReference type="SAM" id="MobiDB-lite"/>
    </source>
</evidence>
<name>A0A7R8XLX0_9CRUS</name>
<feature type="compositionally biased region" description="Basic and acidic residues" evidence="1">
    <location>
        <begin position="588"/>
        <end position="606"/>
    </location>
</feature>
<feature type="region of interest" description="Disordered" evidence="1">
    <location>
        <begin position="702"/>
        <end position="840"/>
    </location>
</feature>
<keyword evidence="4" id="KW-1185">Reference proteome</keyword>
<organism evidence="3">
    <name type="scientific">Darwinula stevensoni</name>
    <dbReference type="NCBI Taxonomy" id="69355"/>
    <lineage>
        <taxon>Eukaryota</taxon>
        <taxon>Metazoa</taxon>
        <taxon>Ecdysozoa</taxon>
        <taxon>Arthropoda</taxon>
        <taxon>Crustacea</taxon>
        <taxon>Oligostraca</taxon>
        <taxon>Ostracoda</taxon>
        <taxon>Podocopa</taxon>
        <taxon>Podocopida</taxon>
        <taxon>Darwinulocopina</taxon>
        <taxon>Darwinuloidea</taxon>
        <taxon>Darwinulidae</taxon>
        <taxon>Darwinula</taxon>
    </lineage>
</organism>
<dbReference type="GO" id="GO:0044545">
    <property type="term" value="C:NSL complex"/>
    <property type="evidence" value="ECO:0007669"/>
    <property type="project" value="TreeGrafter"/>
</dbReference>
<feature type="compositionally biased region" description="Polar residues" evidence="1">
    <location>
        <begin position="724"/>
        <end position="735"/>
    </location>
</feature>
<evidence type="ECO:0000313" key="3">
    <source>
        <dbReference type="EMBL" id="CAD7248564.1"/>
    </source>
</evidence>
<accession>A0A7R8XLX0</accession>
<dbReference type="InterPro" id="IPR026180">
    <property type="entry name" value="NSL1"/>
</dbReference>
<dbReference type="EMBL" id="CAJPEV010001904">
    <property type="protein sequence ID" value="CAG0894811.1"/>
    <property type="molecule type" value="Genomic_DNA"/>
</dbReference>
<feature type="domain" description="PEHE" evidence="2">
    <location>
        <begin position="648"/>
        <end position="769"/>
    </location>
</feature>
<dbReference type="OrthoDB" id="6022640at2759"/>
<dbReference type="InterPro" id="IPR029332">
    <property type="entry name" value="PEHE_dom"/>
</dbReference>
<evidence type="ECO:0000259" key="2">
    <source>
        <dbReference type="SMART" id="SM01300"/>
    </source>
</evidence>
<gene>
    <name evidence="3" type="ORF">DSTB1V02_LOCUS8376</name>
</gene>
<feature type="compositionally biased region" description="Polar residues" evidence="1">
    <location>
        <begin position="1"/>
        <end position="13"/>
    </location>
</feature>
<feature type="compositionally biased region" description="Basic and acidic residues" evidence="1">
    <location>
        <begin position="806"/>
        <end position="821"/>
    </location>
</feature>
<feature type="region of interest" description="Disordered" evidence="1">
    <location>
        <begin position="293"/>
        <end position="312"/>
    </location>
</feature>
<evidence type="ECO:0000313" key="4">
    <source>
        <dbReference type="Proteomes" id="UP000677054"/>
    </source>
</evidence>
<dbReference type="AlphaFoldDB" id="A0A7R8XLX0"/>
<feature type="region of interest" description="Disordered" evidence="1">
    <location>
        <begin position="1"/>
        <end position="30"/>
    </location>
</feature>
<reference evidence="3" key="1">
    <citation type="submission" date="2020-11" db="EMBL/GenBank/DDBJ databases">
        <authorList>
            <person name="Tran Van P."/>
        </authorList>
    </citation>
    <scope>NUCLEOTIDE SEQUENCE</scope>
</reference>
<dbReference type="Proteomes" id="UP000677054">
    <property type="component" value="Unassembled WGS sequence"/>
</dbReference>
<feature type="compositionally biased region" description="Low complexity" evidence="1">
    <location>
        <begin position="779"/>
        <end position="792"/>
    </location>
</feature>
<feature type="compositionally biased region" description="Basic residues" evidence="1">
    <location>
        <begin position="607"/>
        <end position="619"/>
    </location>
</feature>
<dbReference type="EMBL" id="LR901421">
    <property type="protein sequence ID" value="CAD7248564.1"/>
    <property type="molecule type" value="Genomic_DNA"/>
</dbReference>
<protein>
    <recommendedName>
        <fullName evidence="2">PEHE domain-containing protein</fullName>
    </recommendedName>
</protein>
<dbReference type="SMART" id="SM01300">
    <property type="entry name" value="PEHE"/>
    <property type="match status" value="1"/>
</dbReference>
<feature type="compositionally biased region" description="Low complexity" evidence="1">
    <location>
        <begin position="752"/>
        <end position="764"/>
    </location>
</feature>
<sequence>MAPALSESSQCQVPESPPTASSPPVEVDHPEGYLSVKRDLTSGYLHPGLTYADAVDSFTSAAAAADYSPTQRMSCTPQRVTLSTSCGREIQIPGPVEGKFHPKVSNGITAAVGLVTALHSEASTITASQKTIDRTGTSKVALRDRSLDDVRQREWEMRRRQQAILRRLRRLQTRLVVKNIKDQLERLVQYGVENLQVQSVHRTQDPFLVGLYKELEELPNLGSLSISALLNLVRKIEQASVSVPLRQISYAGHFGVDSVNGVTNSVPSVIVRWKSSRDASRVLDAAARLSKQTQTCEPDEDDLTDSSSGGESCDEFDGYKKKQHLISVNDSHASDYSGTPPQLEKRALWKWATDRASLASKWCWLQLQLADLDLKLKKYKELSSQLNGEKEWAEQDCCARVVPLLRYPRRKRHSLHLGPGSRCLCMDSCPPKDDPIQDHSYSKLRKRSFWENVASCDVSYHHVLSLPEDVTLGAQLQGLLKVDERKRMGLFQELSSSIPQRNDVDHPKEGRKTPTTPSHRRVIQRTKSLSSYAKKALMDSGTKLTNTDMESLKRKRRAAQAVIESMKSTGDTDEAAPKLSATKSVPASREHSPSRSECDSRSSSESKHHHNHLDKKRRQSEHSFDINNIVIPYNAAPIRFERLPYKEIVTPGWIVEEITPLNSASHGGTEMEGEEWEDTRDEAFRERHSRCEVAERLRFLGQPTASLRRPPDSDLTPEAVSPVTGDQWSEASWSPPTTPLLIPEEGNHRVRSASYSSSSSSQSAWKGPQTRHQRLLDFSTTSTSASSSGTLSYLHQSSAVEAQPYDGRRFPLPDRELEKMRASSPVILHSHIHSPSEEES</sequence>
<dbReference type="PANTHER" id="PTHR22443:SF18">
    <property type="entry name" value="NON-SPECIFIC LETHAL 1, ISOFORM M"/>
    <property type="match status" value="1"/>
</dbReference>
<dbReference type="PANTHER" id="PTHR22443">
    <property type="entry name" value="NON-SPECIFIC LETHAL 1, ISOFORM M"/>
    <property type="match status" value="1"/>
</dbReference>
<feature type="compositionally biased region" description="Basic and acidic residues" evidence="1">
    <location>
        <begin position="502"/>
        <end position="512"/>
    </location>
</feature>